<evidence type="ECO:0000256" key="2">
    <source>
        <dbReference type="PROSITE-ProRule" id="PRU00335"/>
    </source>
</evidence>
<dbReference type="Gene3D" id="1.10.357.10">
    <property type="entry name" value="Tetracycline Repressor, domain 2"/>
    <property type="match status" value="1"/>
</dbReference>
<protein>
    <submittedName>
        <fullName evidence="5">TetR/AcrR family transcriptional regulator</fullName>
    </submittedName>
</protein>
<dbReference type="EMBL" id="VWNE01000009">
    <property type="protein sequence ID" value="KAA8484118.1"/>
    <property type="molecule type" value="Genomic_DNA"/>
</dbReference>
<reference evidence="5 6" key="1">
    <citation type="submission" date="2018-12" db="EMBL/GenBank/DDBJ databases">
        <title>The Draft Genome Sequence of the Soil Bacterium Pedobacter tournemirensis R1.</title>
        <authorList>
            <person name="He J."/>
        </authorList>
    </citation>
    <scope>NUCLEOTIDE SEQUENCE [LARGE SCALE GENOMIC DNA]</scope>
    <source>
        <strain evidence="5 6">R1</strain>
    </source>
</reference>
<gene>
    <name evidence="5" type="ORF">EKH83_14430</name>
    <name evidence="4" type="ORF">F1649_07185</name>
</gene>
<evidence type="ECO:0000313" key="6">
    <source>
        <dbReference type="Proteomes" id="UP000290848"/>
    </source>
</evidence>
<dbReference type="EMBL" id="RXOC01000009">
    <property type="protein sequence ID" value="RXF68914.1"/>
    <property type="molecule type" value="Genomic_DNA"/>
</dbReference>
<name>A0A4Q0M7B5_9SPHI</name>
<dbReference type="OrthoDB" id="9789566at2"/>
<evidence type="ECO:0000313" key="5">
    <source>
        <dbReference type="EMBL" id="RXF68914.1"/>
    </source>
</evidence>
<organism evidence="5 6">
    <name type="scientific">Arcticibacter tournemirensis</name>
    <dbReference type="NCBI Taxonomy" id="699437"/>
    <lineage>
        <taxon>Bacteria</taxon>
        <taxon>Pseudomonadati</taxon>
        <taxon>Bacteroidota</taxon>
        <taxon>Sphingobacteriia</taxon>
        <taxon>Sphingobacteriales</taxon>
        <taxon>Sphingobacteriaceae</taxon>
        <taxon>Arcticibacter</taxon>
    </lineage>
</organism>
<sequence>MANTKALTERSTEEKIKEAARKVFTQKGYAATRTRDIAEEADINLALLNYYFRSKEKLFNLIMFESFGTFIYGLKEVLNNRTTSLDEKLVDIVNHYIDMLTANPDLPLFIMSEIRTNSDHLLSNIVTRDFILDSYFFEQYQEESAASQREPLNPLQLIMTIVGTVVFPFIASPLIKKLGDTDQEGFDKLMQERRELAPKWIRAIINTG</sequence>
<evidence type="ECO:0000259" key="3">
    <source>
        <dbReference type="PROSITE" id="PS50977"/>
    </source>
</evidence>
<dbReference type="InterPro" id="IPR009057">
    <property type="entry name" value="Homeodomain-like_sf"/>
</dbReference>
<comment type="caution">
    <text evidence="5">The sequence shown here is derived from an EMBL/GenBank/DDBJ whole genome shotgun (WGS) entry which is preliminary data.</text>
</comment>
<dbReference type="Pfam" id="PF00440">
    <property type="entry name" value="TetR_N"/>
    <property type="match status" value="1"/>
</dbReference>
<dbReference type="PRINTS" id="PR00455">
    <property type="entry name" value="HTHTETR"/>
</dbReference>
<dbReference type="SUPFAM" id="SSF46689">
    <property type="entry name" value="Homeodomain-like"/>
    <property type="match status" value="1"/>
</dbReference>
<dbReference type="AlphaFoldDB" id="A0A4Q0M7B5"/>
<dbReference type="PANTHER" id="PTHR30055">
    <property type="entry name" value="HTH-TYPE TRANSCRIPTIONAL REGULATOR RUTR"/>
    <property type="match status" value="1"/>
</dbReference>
<accession>A0A4Q0M7B5</accession>
<dbReference type="GO" id="GO:0003700">
    <property type="term" value="F:DNA-binding transcription factor activity"/>
    <property type="evidence" value="ECO:0007669"/>
    <property type="project" value="TreeGrafter"/>
</dbReference>
<feature type="DNA-binding region" description="H-T-H motif" evidence="2">
    <location>
        <begin position="33"/>
        <end position="52"/>
    </location>
</feature>
<dbReference type="PANTHER" id="PTHR30055:SF207">
    <property type="entry name" value="HTH-TYPE TRANSCRIPTIONAL REPRESSOR FATR"/>
    <property type="match status" value="1"/>
</dbReference>
<evidence type="ECO:0000256" key="1">
    <source>
        <dbReference type="ARBA" id="ARBA00023125"/>
    </source>
</evidence>
<proteinExistence type="predicted"/>
<dbReference type="Proteomes" id="UP000322918">
    <property type="component" value="Unassembled WGS sequence"/>
</dbReference>
<keyword evidence="7" id="KW-1185">Reference proteome</keyword>
<dbReference type="PROSITE" id="PS50977">
    <property type="entry name" value="HTH_TETR_2"/>
    <property type="match status" value="1"/>
</dbReference>
<feature type="domain" description="HTH tetR-type" evidence="3">
    <location>
        <begin position="10"/>
        <end position="70"/>
    </location>
</feature>
<reference evidence="4 7" key="2">
    <citation type="submission" date="2019-09" db="EMBL/GenBank/DDBJ databases">
        <title>Pararcticibacter amylolyticus gen. nov., sp. nov., isolated from a rottenly hemp rope, and reclassification of Pedobacter tournemirensis as Pararcticibacter tournemirensis comb. nov.</title>
        <authorList>
            <person name="Cai Y."/>
        </authorList>
    </citation>
    <scope>NUCLEOTIDE SEQUENCE [LARGE SCALE GENOMIC DNA]</scope>
    <source>
        <strain evidence="4 7">TF5-37.2-LB10</strain>
    </source>
</reference>
<dbReference type="RefSeq" id="WP_128770156.1">
    <property type="nucleotide sequence ID" value="NZ_RXOC01000009.1"/>
</dbReference>
<dbReference type="InterPro" id="IPR050109">
    <property type="entry name" value="HTH-type_TetR-like_transc_reg"/>
</dbReference>
<dbReference type="Proteomes" id="UP000290848">
    <property type="component" value="Unassembled WGS sequence"/>
</dbReference>
<dbReference type="GO" id="GO:0000976">
    <property type="term" value="F:transcription cis-regulatory region binding"/>
    <property type="evidence" value="ECO:0007669"/>
    <property type="project" value="TreeGrafter"/>
</dbReference>
<evidence type="ECO:0000313" key="4">
    <source>
        <dbReference type="EMBL" id="KAA8484118.1"/>
    </source>
</evidence>
<keyword evidence="1 2" id="KW-0238">DNA-binding</keyword>
<evidence type="ECO:0000313" key="7">
    <source>
        <dbReference type="Proteomes" id="UP000322918"/>
    </source>
</evidence>
<dbReference type="InterPro" id="IPR001647">
    <property type="entry name" value="HTH_TetR"/>
</dbReference>